<organism evidence="1 2">
    <name type="scientific">Thalassorhabdus alkalitolerans</name>
    <dbReference type="NCBI Taxonomy" id="2282697"/>
    <lineage>
        <taxon>Bacteria</taxon>
        <taxon>Bacillati</taxon>
        <taxon>Bacillota</taxon>
        <taxon>Bacilli</taxon>
        <taxon>Bacillales</taxon>
        <taxon>Bacillaceae</taxon>
        <taxon>Thalassorhabdus</taxon>
    </lineage>
</organism>
<sequence length="79" mass="8736">MKKVAAVTAGTVLAGLLLGFIMVEWLVKTDPPETQVEVIERAELNPTIVNTIAENMEPPVEELIEDELLEDEEEGEESE</sequence>
<proteinExistence type="predicted"/>
<dbReference type="RefSeq" id="WP_054635803.1">
    <property type="nucleotide sequence ID" value="NZ_JBHSOZ010000003.1"/>
</dbReference>
<evidence type="ECO:0000313" key="1">
    <source>
        <dbReference type="EMBL" id="MFC5711715.1"/>
    </source>
</evidence>
<protein>
    <submittedName>
        <fullName evidence="1">Uncharacterized protein</fullName>
    </submittedName>
</protein>
<comment type="caution">
    <text evidence="1">The sequence shown here is derived from an EMBL/GenBank/DDBJ whole genome shotgun (WGS) entry which is preliminary data.</text>
</comment>
<reference evidence="2" key="1">
    <citation type="journal article" date="2019" name="Int. J. Syst. Evol. Microbiol.">
        <title>The Global Catalogue of Microorganisms (GCM) 10K type strain sequencing project: providing services to taxonomists for standard genome sequencing and annotation.</title>
        <authorList>
            <consortium name="The Broad Institute Genomics Platform"/>
            <consortium name="The Broad Institute Genome Sequencing Center for Infectious Disease"/>
            <person name="Wu L."/>
            <person name="Ma J."/>
        </authorList>
    </citation>
    <scope>NUCLEOTIDE SEQUENCE [LARGE SCALE GENOMIC DNA]</scope>
    <source>
        <strain evidence="2">CECT 7184</strain>
    </source>
</reference>
<evidence type="ECO:0000313" key="2">
    <source>
        <dbReference type="Proteomes" id="UP001596142"/>
    </source>
</evidence>
<accession>A0ABW0YH08</accession>
<dbReference type="EMBL" id="JBHSOZ010000003">
    <property type="protein sequence ID" value="MFC5711715.1"/>
    <property type="molecule type" value="Genomic_DNA"/>
</dbReference>
<gene>
    <name evidence="1" type="ORF">ACFPU1_02860</name>
</gene>
<dbReference type="Proteomes" id="UP001596142">
    <property type="component" value="Unassembled WGS sequence"/>
</dbReference>
<name>A0ABW0YH08_9BACI</name>
<keyword evidence="2" id="KW-1185">Reference proteome</keyword>